<dbReference type="Proteomes" id="UP000588098">
    <property type="component" value="Unassembled WGS sequence"/>
</dbReference>
<organism evidence="1 2">
    <name type="scientific">Streptomyces zagrosensis</name>
    <dbReference type="NCBI Taxonomy" id="1042984"/>
    <lineage>
        <taxon>Bacteria</taxon>
        <taxon>Bacillati</taxon>
        <taxon>Actinomycetota</taxon>
        <taxon>Actinomycetes</taxon>
        <taxon>Kitasatosporales</taxon>
        <taxon>Streptomycetaceae</taxon>
        <taxon>Streptomyces</taxon>
    </lineage>
</organism>
<dbReference type="AlphaFoldDB" id="A0A7W9V0X0"/>
<name>A0A7W9V0X0_9ACTN</name>
<protein>
    <submittedName>
        <fullName evidence="1">Uncharacterized protein</fullName>
    </submittedName>
</protein>
<keyword evidence="2" id="KW-1185">Reference proteome</keyword>
<dbReference type="EMBL" id="JACHJL010000012">
    <property type="protein sequence ID" value="MBB5937666.1"/>
    <property type="molecule type" value="Genomic_DNA"/>
</dbReference>
<comment type="caution">
    <text evidence="1">The sequence shown here is derived from an EMBL/GenBank/DDBJ whole genome shotgun (WGS) entry which is preliminary data.</text>
</comment>
<gene>
    <name evidence="1" type="ORF">FHS42_004747</name>
</gene>
<evidence type="ECO:0000313" key="2">
    <source>
        <dbReference type="Proteomes" id="UP000588098"/>
    </source>
</evidence>
<reference evidence="1 2" key="1">
    <citation type="submission" date="2020-08" db="EMBL/GenBank/DDBJ databases">
        <title>Genomic Encyclopedia of Type Strains, Phase III (KMG-III): the genomes of soil and plant-associated and newly described type strains.</title>
        <authorList>
            <person name="Whitman W."/>
        </authorList>
    </citation>
    <scope>NUCLEOTIDE SEQUENCE [LARGE SCALE GENOMIC DNA]</scope>
    <source>
        <strain evidence="1 2">CECT 8305</strain>
    </source>
</reference>
<accession>A0A7W9V0X0</accession>
<proteinExistence type="predicted"/>
<sequence>MQLCALFISAQRGGPEHSGNCSTLPRMELDTRNMCAPGPPTWIAPPAKPTTEALIRAKLTEYRNKCRERDRLILEAKQGGLTEVAIAELSGHSRNTVRSVLRNHGVS</sequence>
<evidence type="ECO:0000313" key="1">
    <source>
        <dbReference type="EMBL" id="MBB5937666.1"/>
    </source>
</evidence>